<evidence type="ECO:0000313" key="4">
    <source>
        <dbReference type="Proteomes" id="UP000809243"/>
    </source>
</evidence>
<dbReference type="InterPro" id="IPR027417">
    <property type="entry name" value="P-loop_NTPase"/>
</dbReference>
<feature type="domain" description="Bacterial type II secretion system protein E" evidence="2">
    <location>
        <begin position="149"/>
        <end position="417"/>
    </location>
</feature>
<dbReference type="EMBL" id="JAFGDB010000008">
    <property type="protein sequence ID" value="MBN2066949.1"/>
    <property type="molecule type" value="Genomic_DNA"/>
</dbReference>
<reference evidence="3" key="1">
    <citation type="submission" date="2021-01" db="EMBL/GenBank/DDBJ databases">
        <title>Active Sulfur Cycling in an Early Earth Analoge.</title>
        <authorList>
            <person name="Hahn C.R."/>
            <person name="Youssef N.H."/>
            <person name="Elshahed M."/>
        </authorList>
    </citation>
    <scope>NUCLEOTIDE SEQUENCE</scope>
    <source>
        <strain evidence="3">Zod_Metabat.1151</strain>
    </source>
</reference>
<dbReference type="Proteomes" id="UP000809243">
    <property type="component" value="Unassembled WGS sequence"/>
</dbReference>
<dbReference type="CDD" id="cd01130">
    <property type="entry name" value="VirB11-like_ATPase"/>
    <property type="match status" value="1"/>
</dbReference>
<protein>
    <submittedName>
        <fullName evidence="3">CpaF family protein</fullName>
    </submittedName>
</protein>
<sequence length="472" mass="52981">MRAENVLGWNLLNRERATEIWNGPSSSIRQNQEGEKTYSIEAFPRLSFQEAMLLRNAMQELHSSSSRLKKEQAREFLKQYCIGSLIELDRQQAEYCSLLLEKMVFGFGPLDFLLQDDDIEEIALIGTGKGKPVHVFHCRQGWLKTNLFFSSGSSVKDLVNRMASCIGRRLTANSPVLNALLPDGSRLNATIRPVSFTGPSFTIRKFRKKPFTPVQLIESGTFSAELMAFLWLAMQSSCSILIAGNTGSGKTTTLNALFSFVPKDERVVVVEETPEIRLPHSHIVKLNVVKEQGISMQSLIVDTLRMRPDRIVVGEVRSKAETKAFVDTLLAGQGKGSYATFHGQSCEEALNRMRAFGIEEQDLAGIDIVLVQRRWDSIENGKAKERRIAVEACELERKQGRISINPVFRYNFKKSGIEKVGESARAMEMAEKCFGMQKSGLEREIEKRAALLESWIGKGLSIEEFFRAVGGK</sequence>
<dbReference type="Pfam" id="PF00437">
    <property type="entry name" value="T2SSE"/>
    <property type="match status" value="1"/>
</dbReference>
<dbReference type="SUPFAM" id="SSF52540">
    <property type="entry name" value="P-loop containing nucleoside triphosphate hydrolases"/>
    <property type="match status" value="1"/>
</dbReference>
<organism evidence="3 4">
    <name type="scientific">Candidatus Iainarchaeum sp</name>
    <dbReference type="NCBI Taxonomy" id="3101447"/>
    <lineage>
        <taxon>Archaea</taxon>
        <taxon>Candidatus Iainarchaeota</taxon>
        <taxon>Candidatus Iainarchaeia</taxon>
        <taxon>Candidatus Iainarchaeales</taxon>
        <taxon>Candidatus Iainarchaeaceae</taxon>
        <taxon>Candidatus Iainarchaeum</taxon>
    </lineage>
</organism>
<evidence type="ECO:0000256" key="1">
    <source>
        <dbReference type="ARBA" id="ARBA00006611"/>
    </source>
</evidence>
<gene>
    <name evidence="3" type="ORF">JW744_00595</name>
</gene>
<dbReference type="PANTHER" id="PTHR30486:SF15">
    <property type="entry name" value="TYPE II_IV SECRETION SYSTEM ATPASE"/>
    <property type="match status" value="1"/>
</dbReference>
<dbReference type="Gene3D" id="3.30.450.380">
    <property type="match status" value="1"/>
</dbReference>
<evidence type="ECO:0000259" key="2">
    <source>
        <dbReference type="Pfam" id="PF00437"/>
    </source>
</evidence>
<evidence type="ECO:0000313" key="3">
    <source>
        <dbReference type="EMBL" id="MBN2066949.1"/>
    </source>
</evidence>
<dbReference type="PANTHER" id="PTHR30486">
    <property type="entry name" value="TWITCHING MOTILITY PROTEIN PILT"/>
    <property type="match status" value="1"/>
</dbReference>
<comment type="similarity">
    <text evidence="1">Belongs to the GSP E family.</text>
</comment>
<dbReference type="Gene3D" id="3.40.50.300">
    <property type="entry name" value="P-loop containing nucleotide triphosphate hydrolases"/>
    <property type="match status" value="1"/>
</dbReference>
<dbReference type="InterPro" id="IPR050921">
    <property type="entry name" value="T4SS_GSP_E_ATPase"/>
</dbReference>
<comment type="caution">
    <text evidence="3">The sequence shown here is derived from an EMBL/GenBank/DDBJ whole genome shotgun (WGS) entry which is preliminary data.</text>
</comment>
<accession>A0A939C6T2</accession>
<dbReference type="AlphaFoldDB" id="A0A939C6T2"/>
<dbReference type="InterPro" id="IPR001482">
    <property type="entry name" value="T2SS/T4SS_dom"/>
</dbReference>
<proteinExistence type="inferred from homology"/>
<dbReference type="GO" id="GO:0016887">
    <property type="term" value="F:ATP hydrolysis activity"/>
    <property type="evidence" value="ECO:0007669"/>
    <property type="project" value="InterPro"/>
</dbReference>
<name>A0A939C6T2_9ARCH</name>